<keyword evidence="3" id="KW-1185">Reference proteome</keyword>
<dbReference type="PANTHER" id="PTHR46632:SF16">
    <property type="entry name" value="E3 UBIQUITIN-PROTEIN LIGASE SINA-LIKE 10"/>
    <property type="match status" value="1"/>
</dbReference>
<gene>
    <name evidence="2" type="ORF">BS78_K258700</name>
</gene>
<dbReference type="Proteomes" id="UP001164776">
    <property type="component" value="Unassembled WGS sequence"/>
</dbReference>
<reference evidence="2 3" key="1">
    <citation type="submission" date="2022-10" db="EMBL/GenBank/DDBJ databases">
        <title>WGS assembly of Paspalum vaginatum 540-79.</title>
        <authorList>
            <person name="Sun G."/>
            <person name="Wase N."/>
            <person name="Shu S."/>
            <person name="Jenkins J."/>
            <person name="Zhou B."/>
            <person name="Torres-Rodriguez J."/>
            <person name="Chen C."/>
            <person name="Sandor L."/>
            <person name="Plott C."/>
            <person name="Yoshinga Y."/>
            <person name="Daum C."/>
            <person name="Qi P."/>
            <person name="Barry K."/>
            <person name="Lipzen A."/>
            <person name="Berry L."/>
            <person name="Pedersen C."/>
            <person name="Gottilla T."/>
            <person name="Foltz A."/>
            <person name="Yu H."/>
            <person name="O'Malley R."/>
            <person name="Zhang C."/>
            <person name="Devos K."/>
            <person name="Sigmon B."/>
            <person name="Yu B."/>
            <person name="Obata T."/>
            <person name="Schmutz J."/>
            <person name="Schnable J."/>
        </authorList>
    </citation>
    <scope>NUCLEOTIDE SEQUENCE [LARGE SCALE GENOMIC DNA]</scope>
    <source>
        <strain evidence="3">cv. 540-79</strain>
    </source>
</reference>
<comment type="caution">
    <text evidence="2">The sequence shown here is derived from an EMBL/GenBank/DDBJ whole genome shotgun (WGS) entry which is preliminary data.</text>
</comment>
<feature type="region of interest" description="Disordered" evidence="1">
    <location>
        <begin position="224"/>
        <end position="247"/>
    </location>
</feature>
<name>A0A9W7XBN3_9POAL</name>
<evidence type="ECO:0000313" key="3">
    <source>
        <dbReference type="Proteomes" id="UP001164776"/>
    </source>
</evidence>
<feature type="compositionally biased region" description="Basic and acidic residues" evidence="1">
    <location>
        <begin position="237"/>
        <end position="247"/>
    </location>
</feature>
<dbReference type="AlphaFoldDB" id="A0A9W7XBN3"/>
<protein>
    <submittedName>
        <fullName evidence="2">Uncharacterized protein</fullName>
    </submittedName>
</protein>
<organism evidence="2 3">
    <name type="scientific">Paspalum vaginatum</name>
    <name type="common">seashore paspalum</name>
    <dbReference type="NCBI Taxonomy" id="158149"/>
    <lineage>
        <taxon>Eukaryota</taxon>
        <taxon>Viridiplantae</taxon>
        <taxon>Streptophyta</taxon>
        <taxon>Embryophyta</taxon>
        <taxon>Tracheophyta</taxon>
        <taxon>Spermatophyta</taxon>
        <taxon>Magnoliopsida</taxon>
        <taxon>Liliopsida</taxon>
        <taxon>Poales</taxon>
        <taxon>Poaceae</taxon>
        <taxon>PACMAD clade</taxon>
        <taxon>Panicoideae</taxon>
        <taxon>Andropogonodae</taxon>
        <taxon>Paspaleae</taxon>
        <taxon>Paspalinae</taxon>
        <taxon>Paspalum</taxon>
    </lineage>
</organism>
<proteinExistence type="predicted"/>
<dbReference type="EMBL" id="MU629740">
    <property type="protein sequence ID" value="KAJ1255344.1"/>
    <property type="molecule type" value="Genomic_DNA"/>
</dbReference>
<sequence length="354" mass="40915">MSTSPSQEMRVFKLTVKKGLLDCIYCRRPLHPNTLYATPFKCDGSHIFCSGCRMRHDATCVSHSVLLDEIISKLKFKYDCCDSGRKYIPYHELAEHLCDDVRDRHNAIRPFPFRAWGECILDTSALVCSECRLPLRPPIFRHVSRGSRVCSACYRGDITNYLHCSELDYLVEGISVECEACKQNLPFLALASHRLDDCPLKHKLQKIAPGSSIRENLCDEEETERPVIHGKNKRKRPLEAGKMDKHDDDSCDDNHACVRMYSGVRMVLMTKWMNGMKLEILRLRLSKVWLRMPLRHLVRKQRLQCHMSRKQHILQPRAERQEVDACPPKKLLRSHLYHCSYLVAQTPVAGKGRS</sequence>
<evidence type="ECO:0000313" key="2">
    <source>
        <dbReference type="EMBL" id="KAJ1255344.1"/>
    </source>
</evidence>
<dbReference type="PANTHER" id="PTHR46632">
    <property type="entry name" value="E3 UBIQUITIN-PROTEIN LIGASE SINA-LIKE 4"/>
    <property type="match status" value="1"/>
</dbReference>
<dbReference type="InterPro" id="IPR044286">
    <property type="entry name" value="SINL_plant"/>
</dbReference>
<accession>A0A9W7XBN3</accession>
<evidence type="ECO:0000256" key="1">
    <source>
        <dbReference type="SAM" id="MobiDB-lite"/>
    </source>
</evidence>